<reference evidence="2" key="1">
    <citation type="journal article" date="2020" name="Cell">
        <title>Large-Scale Comparative Analyses of Tick Genomes Elucidate Their Genetic Diversity and Vector Capacities.</title>
        <authorList>
            <consortium name="Tick Genome and Microbiome Consortium (TIGMIC)"/>
            <person name="Jia N."/>
            <person name="Wang J."/>
            <person name="Shi W."/>
            <person name="Du L."/>
            <person name="Sun Y."/>
            <person name="Zhan W."/>
            <person name="Jiang J.F."/>
            <person name="Wang Q."/>
            <person name="Zhang B."/>
            <person name="Ji P."/>
            <person name="Bell-Sakyi L."/>
            <person name="Cui X.M."/>
            <person name="Yuan T.T."/>
            <person name="Jiang B.G."/>
            <person name="Yang W.F."/>
            <person name="Lam T.T."/>
            <person name="Chang Q.C."/>
            <person name="Ding S.J."/>
            <person name="Wang X.J."/>
            <person name="Zhu J.G."/>
            <person name="Ruan X.D."/>
            <person name="Zhao L."/>
            <person name="Wei J.T."/>
            <person name="Ye R.Z."/>
            <person name="Que T.C."/>
            <person name="Du C.H."/>
            <person name="Zhou Y.H."/>
            <person name="Cheng J.X."/>
            <person name="Dai P.F."/>
            <person name="Guo W.B."/>
            <person name="Han X.H."/>
            <person name="Huang E.J."/>
            <person name="Li L.F."/>
            <person name="Wei W."/>
            <person name="Gao Y.C."/>
            <person name="Liu J.Z."/>
            <person name="Shao H.Z."/>
            <person name="Wang X."/>
            <person name="Wang C.C."/>
            <person name="Yang T.C."/>
            <person name="Huo Q.B."/>
            <person name="Li W."/>
            <person name="Chen H.Y."/>
            <person name="Chen S.E."/>
            <person name="Zhou L.G."/>
            <person name="Ni X.B."/>
            <person name="Tian J.H."/>
            <person name="Sheng Y."/>
            <person name="Liu T."/>
            <person name="Pan Y.S."/>
            <person name="Xia L.Y."/>
            <person name="Li J."/>
            <person name="Zhao F."/>
            <person name="Cao W.C."/>
        </authorList>
    </citation>
    <scope>NUCLEOTIDE SEQUENCE</scope>
    <source>
        <strain evidence="2">Rsan-2018</strain>
    </source>
</reference>
<name>A0A9D4TA21_RHISA</name>
<dbReference type="Proteomes" id="UP000821837">
    <property type="component" value="Chromosome 1"/>
</dbReference>
<dbReference type="AlphaFoldDB" id="A0A9D4TA21"/>
<organism evidence="2 3">
    <name type="scientific">Rhipicephalus sanguineus</name>
    <name type="common">Brown dog tick</name>
    <name type="synonym">Ixodes sanguineus</name>
    <dbReference type="NCBI Taxonomy" id="34632"/>
    <lineage>
        <taxon>Eukaryota</taxon>
        <taxon>Metazoa</taxon>
        <taxon>Ecdysozoa</taxon>
        <taxon>Arthropoda</taxon>
        <taxon>Chelicerata</taxon>
        <taxon>Arachnida</taxon>
        <taxon>Acari</taxon>
        <taxon>Parasitiformes</taxon>
        <taxon>Ixodida</taxon>
        <taxon>Ixodoidea</taxon>
        <taxon>Ixodidae</taxon>
        <taxon>Rhipicephalinae</taxon>
        <taxon>Rhipicephalus</taxon>
        <taxon>Rhipicephalus</taxon>
    </lineage>
</organism>
<feature type="compositionally biased region" description="Polar residues" evidence="1">
    <location>
        <begin position="1"/>
        <end position="10"/>
    </location>
</feature>
<feature type="region of interest" description="Disordered" evidence="1">
    <location>
        <begin position="1"/>
        <end position="22"/>
    </location>
</feature>
<dbReference type="EMBL" id="JABSTV010001245">
    <property type="protein sequence ID" value="KAH7983633.1"/>
    <property type="molecule type" value="Genomic_DNA"/>
</dbReference>
<evidence type="ECO:0000256" key="1">
    <source>
        <dbReference type="SAM" id="MobiDB-lite"/>
    </source>
</evidence>
<gene>
    <name evidence="2" type="ORF">HPB52_013197</name>
</gene>
<comment type="caution">
    <text evidence="2">The sequence shown here is derived from an EMBL/GenBank/DDBJ whole genome shotgun (WGS) entry which is preliminary data.</text>
</comment>
<sequence length="200" mass="23057">MEGTMPNTSEPKARHAAARADSGRSLSCFSVDENVQDLLWDEDVQMEELLDFSFDHIDKLAERRGKTITITEKWRLWDYVQRMKPPDELKCEPDERFTLSEQWDAGSPHRDHVVSTTCPKKKQGWQRLLGKVFHPKHKSSTKDHSITDFESTFAAVSNSSSPCSRYEVPPSPPTIFEKQRPAGFLRRSLRRVTMAARKHD</sequence>
<protein>
    <submittedName>
        <fullName evidence="2">Uncharacterized protein</fullName>
    </submittedName>
</protein>
<evidence type="ECO:0000313" key="3">
    <source>
        <dbReference type="Proteomes" id="UP000821837"/>
    </source>
</evidence>
<reference evidence="2" key="2">
    <citation type="submission" date="2021-09" db="EMBL/GenBank/DDBJ databases">
        <authorList>
            <person name="Jia N."/>
            <person name="Wang J."/>
            <person name="Shi W."/>
            <person name="Du L."/>
            <person name="Sun Y."/>
            <person name="Zhan W."/>
            <person name="Jiang J."/>
            <person name="Wang Q."/>
            <person name="Zhang B."/>
            <person name="Ji P."/>
            <person name="Sakyi L.B."/>
            <person name="Cui X."/>
            <person name="Yuan T."/>
            <person name="Jiang B."/>
            <person name="Yang W."/>
            <person name="Lam T.T.-Y."/>
            <person name="Chang Q."/>
            <person name="Ding S."/>
            <person name="Wang X."/>
            <person name="Zhu J."/>
            <person name="Ruan X."/>
            <person name="Zhao L."/>
            <person name="Wei J."/>
            <person name="Que T."/>
            <person name="Du C."/>
            <person name="Cheng J."/>
            <person name="Dai P."/>
            <person name="Han X."/>
            <person name="Huang E."/>
            <person name="Gao Y."/>
            <person name="Liu J."/>
            <person name="Shao H."/>
            <person name="Ye R."/>
            <person name="Li L."/>
            <person name="Wei W."/>
            <person name="Wang X."/>
            <person name="Wang C."/>
            <person name="Huo Q."/>
            <person name="Li W."/>
            <person name="Guo W."/>
            <person name="Chen H."/>
            <person name="Chen S."/>
            <person name="Zhou L."/>
            <person name="Zhou L."/>
            <person name="Ni X."/>
            <person name="Tian J."/>
            <person name="Zhou Y."/>
            <person name="Sheng Y."/>
            <person name="Liu T."/>
            <person name="Pan Y."/>
            <person name="Xia L."/>
            <person name="Li J."/>
            <person name="Zhao F."/>
            <person name="Cao W."/>
        </authorList>
    </citation>
    <scope>NUCLEOTIDE SEQUENCE</scope>
    <source>
        <strain evidence="2">Rsan-2018</strain>
        <tissue evidence="2">Larvae</tissue>
    </source>
</reference>
<evidence type="ECO:0000313" key="2">
    <source>
        <dbReference type="EMBL" id="KAH7983633.1"/>
    </source>
</evidence>
<dbReference type="VEuPathDB" id="VectorBase:RSAN_037250"/>
<accession>A0A9D4TA21</accession>
<feature type="region of interest" description="Disordered" evidence="1">
    <location>
        <begin position="159"/>
        <end position="178"/>
    </location>
</feature>
<keyword evidence="3" id="KW-1185">Reference proteome</keyword>
<proteinExistence type="predicted"/>